<evidence type="ECO:0000313" key="2">
    <source>
        <dbReference type="Proteomes" id="UP000232693"/>
    </source>
</evidence>
<dbReference type="KEGG" id="kpd:CW740_09635"/>
<sequence>MSNFGLSLVLILATLLYLNIFLKQNNGVRGFRNIFNHADTKIGAVLAIIFGPAVILFSVGFMSVTIDHWQLRLFADNESFIEVRVNKLDNNKFNWSTWKVRVENLETSKGNTLFLSKRMISDSDIGKCLRLSGRENEYGLYIEQKTYISCDG</sequence>
<protein>
    <submittedName>
        <fullName evidence="1">Uncharacterized protein</fullName>
    </submittedName>
</protein>
<organism evidence="1 2">
    <name type="scientific">Kangiella profundi</name>
    <dbReference type="NCBI Taxonomy" id="1561924"/>
    <lineage>
        <taxon>Bacteria</taxon>
        <taxon>Pseudomonadati</taxon>
        <taxon>Pseudomonadota</taxon>
        <taxon>Gammaproteobacteria</taxon>
        <taxon>Kangiellales</taxon>
        <taxon>Kangiellaceae</taxon>
        <taxon>Kangiella</taxon>
    </lineage>
</organism>
<dbReference type="RefSeq" id="WP_106647298.1">
    <property type="nucleotide sequence ID" value="NZ_BMGO01000001.1"/>
</dbReference>
<proteinExistence type="predicted"/>
<dbReference type="AlphaFoldDB" id="A0A2K9ADH2"/>
<keyword evidence="2" id="KW-1185">Reference proteome</keyword>
<reference evidence="1 2" key="1">
    <citation type="submission" date="2017-12" db="EMBL/GenBank/DDBJ databases">
        <title>Kangiella profundi FT102 completed genome.</title>
        <authorList>
            <person name="Xu J."/>
            <person name="Wang J."/>
            <person name="Lu Y."/>
        </authorList>
    </citation>
    <scope>NUCLEOTIDE SEQUENCE [LARGE SCALE GENOMIC DNA]</scope>
    <source>
        <strain evidence="1 2">FT102</strain>
    </source>
</reference>
<accession>A0A2K9ADH2</accession>
<dbReference type="EMBL" id="CP025120">
    <property type="protein sequence ID" value="AUD79487.1"/>
    <property type="molecule type" value="Genomic_DNA"/>
</dbReference>
<gene>
    <name evidence="1" type="ORF">CW740_09635</name>
</gene>
<evidence type="ECO:0000313" key="1">
    <source>
        <dbReference type="EMBL" id="AUD79487.1"/>
    </source>
</evidence>
<name>A0A2K9ADH2_9GAMM</name>
<dbReference type="Proteomes" id="UP000232693">
    <property type="component" value="Chromosome"/>
</dbReference>